<evidence type="ECO:0000313" key="1">
    <source>
        <dbReference type="EMBL" id="KAK9237163.1"/>
    </source>
</evidence>
<gene>
    <name evidence="1" type="ORF">V1525DRAFT_174131</name>
</gene>
<accession>A0ACC3SZV6</accession>
<name>A0ACC3SZV6_LIPKO</name>
<comment type="caution">
    <text evidence="1">The sequence shown here is derived from an EMBL/GenBank/DDBJ whole genome shotgun (WGS) entry which is preliminary data.</text>
</comment>
<keyword evidence="2" id="KW-1185">Reference proteome</keyword>
<protein>
    <submittedName>
        <fullName evidence="1">ATP synthase regulation protein NCA2-domain-containing protein</fullName>
    </submittedName>
</protein>
<dbReference type="Proteomes" id="UP001433508">
    <property type="component" value="Unassembled WGS sequence"/>
</dbReference>
<reference evidence="2" key="1">
    <citation type="journal article" date="2024" name="Front. Bioeng. Biotechnol.">
        <title>Genome-scale model development and genomic sequencing of the oleaginous clade Lipomyces.</title>
        <authorList>
            <person name="Czajka J.J."/>
            <person name="Han Y."/>
            <person name="Kim J."/>
            <person name="Mondo S.J."/>
            <person name="Hofstad B.A."/>
            <person name="Robles A."/>
            <person name="Haridas S."/>
            <person name="Riley R."/>
            <person name="LaButti K."/>
            <person name="Pangilinan J."/>
            <person name="Andreopoulos W."/>
            <person name="Lipzen A."/>
            <person name="Yan J."/>
            <person name="Wang M."/>
            <person name="Ng V."/>
            <person name="Grigoriev I.V."/>
            <person name="Spatafora J.W."/>
            <person name="Magnuson J.K."/>
            <person name="Baker S.E."/>
            <person name="Pomraning K.R."/>
        </authorList>
    </citation>
    <scope>NUCLEOTIDE SEQUENCE [LARGE SCALE GENOMIC DNA]</scope>
    <source>
        <strain evidence="2">CBS 7786</strain>
    </source>
</reference>
<sequence length="675" mass="74773">MSTVVDARIHALSADLHLLASTTLPSLYAPRLGLSSKRTSSTAVNEQATSEPDDLLEGTEPLLAALNQLLIHPGGSLPSIKTLESTLRRYLSHSQHANLANPRKEELHTYSGSDHDDDDDDDDDDDLCDAYEESSSDGRKQVEWLIVAAGAIVLYGRLLDALLNQMLPLSQDIFYWDNVLSGPSGLVVYSIQSAPARFVKLAGEVFTDARNRLTTQRPSLSDWITTLRTSLYRHRKSMRRLSVLTRAMAPRALFRSAMSPFSAVYEEVHTKQQQLRQLRDRQAAALGMLVGEPLHLRQDKDWPRTVERVVDVMQAIVSGVCETDGQVDNFEAKVFAVGSAPRARRPPFLVAQKILVMASEGLPGQSATHAAVVRRAGKPSVLTRYWPVGVGIVAFSGTIGRILFNRRASIAQWLADASTTVLDFWTNWVVEPAKNIIATIRHDDTAQVAIVGRKSLQADMESLERMVVDFAVDNTDSGLSPAEIEIVRAGVREGDVSAVLRVYEQELKQPLKNAVRGELIRTLLIQMQKTKVDVEVAITGIDRLLKSQELVFGVVAALPSSIACYLAFGWARQLYSGKGIKSQADRRATVVRTLGNIERMLTVSGTGEGGEWLSYRDEGLVLCQVHVLHNSADVIPRELRGDWARDLGDLEDIKLGVHRQRDTVERIWTVYGRFF</sequence>
<organism evidence="1 2">
    <name type="scientific">Lipomyces kononenkoae</name>
    <name type="common">Yeast</name>
    <dbReference type="NCBI Taxonomy" id="34357"/>
    <lineage>
        <taxon>Eukaryota</taxon>
        <taxon>Fungi</taxon>
        <taxon>Dikarya</taxon>
        <taxon>Ascomycota</taxon>
        <taxon>Saccharomycotina</taxon>
        <taxon>Lipomycetes</taxon>
        <taxon>Lipomycetales</taxon>
        <taxon>Lipomycetaceae</taxon>
        <taxon>Lipomyces</taxon>
    </lineage>
</organism>
<dbReference type="EMBL" id="MU971373">
    <property type="protein sequence ID" value="KAK9237163.1"/>
    <property type="molecule type" value="Genomic_DNA"/>
</dbReference>
<proteinExistence type="predicted"/>
<evidence type="ECO:0000313" key="2">
    <source>
        <dbReference type="Proteomes" id="UP001433508"/>
    </source>
</evidence>